<reference evidence="1" key="1">
    <citation type="submission" date="2024-06" db="EMBL/GenBank/DDBJ databases">
        <title>Multiomics insights into the TNT degradation mechanism by Pantoea sp. BJ2 isolated from an ammunition destruction site.</title>
        <authorList>
            <person name="Luo J."/>
        </authorList>
    </citation>
    <scope>NUCLEOTIDE SEQUENCE</scope>
    <source>
        <strain evidence="1">BJ2</strain>
        <plasmid evidence="1">plasmindC</plasmid>
    </source>
</reference>
<keyword evidence="1" id="KW-0614">Plasmid</keyword>
<evidence type="ECO:0000313" key="1">
    <source>
        <dbReference type="EMBL" id="XBV47752.1"/>
    </source>
</evidence>
<dbReference type="EMBL" id="CP158295">
    <property type="protein sequence ID" value="XBV47752.1"/>
    <property type="molecule type" value="Genomic_DNA"/>
</dbReference>
<geneLocation type="plasmid" evidence="1">
    <name>plasmindC</name>
</geneLocation>
<proteinExistence type="predicted"/>
<gene>
    <name evidence="1" type="ORF">AAF463_25300</name>
</gene>
<organism evidence="1">
    <name type="scientific">Pantoea sp. BJ2</name>
    <dbReference type="NCBI Taxonomy" id="3141322"/>
    <lineage>
        <taxon>Bacteria</taxon>
        <taxon>Pseudomonadati</taxon>
        <taxon>Pseudomonadota</taxon>
        <taxon>Gammaproteobacteria</taxon>
        <taxon>Enterobacterales</taxon>
        <taxon>Erwiniaceae</taxon>
        <taxon>Pantoea</taxon>
    </lineage>
</organism>
<dbReference type="RefSeq" id="WP_350262805.1">
    <property type="nucleotide sequence ID" value="NZ_CP158295.1"/>
</dbReference>
<accession>A0AAU7U4K4</accession>
<dbReference type="AlphaFoldDB" id="A0AAU7U4K4"/>
<name>A0AAU7U4K4_9GAMM</name>
<protein>
    <submittedName>
        <fullName evidence="1">Uncharacterized protein</fullName>
    </submittedName>
</protein>
<sequence length="75" mass="8722">MKFIKPIITSTGHEFSLKTVTAKNIFFIHKHSGYVYFVRNGQFCLRDELEQVVKVLGEVKKEDIEEILKLSANHK</sequence>